<feature type="compositionally biased region" description="Polar residues" evidence="1">
    <location>
        <begin position="180"/>
        <end position="202"/>
    </location>
</feature>
<feature type="region of interest" description="Disordered" evidence="1">
    <location>
        <begin position="62"/>
        <end position="92"/>
    </location>
</feature>
<name>A0ABR0B157_9CRUS</name>
<keyword evidence="3" id="KW-1185">Reference proteome</keyword>
<proteinExistence type="predicted"/>
<dbReference type="Proteomes" id="UP001234178">
    <property type="component" value="Unassembled WGS sequence"/>
</dbReference>
<feature type="compositionally biased region" description="Polar residues" evidence="1">
    <location>
        <begin position="62"/>
        <end position="88"/>
    </location>
</feature>
<evidence type="ECO:0000256" key="1">
    <source>
        <dbReference type="SAM" id="MobiDB-lite"/>
    </source>
</evidence>
<accession>A0ABR0B157</accession>
<evidence type="ECO:0000313" key="2">
    <source>
        <dbReference type="EMBL" id="KAK4031116.1"/>
    </source>
</evidence>
<dbReference type="EMBL" id="JAOYFB010000039">
    <property type="protein sequence ID" value="KAK4031116.1"/>
    <property type="molecule type" value="Genomic_DNA"/>
</dbReference>
<gene>
    <name evidence="2" type="ORF">OUZ56_024649</name>
</gene>
<feature type="region of interest" description="Disordered" evidence="1">
    <location>
        <begin position="180"/>
        <end position="209"/>
    </location>
</feature>
<reference evidence="2 3" key="1">
    <citation type="journal article" date="2023" name="Nucleic Acids Res.">
        <title>The hologenome of Daphnia magna reveals possible DNA methylation and microbiome-mediated evolution of the host genome.</title>
        <authorList>
            <person name="Chaturvedi A."/>
            <person name="Li X."/>
            <person name="Dhandapani V."/>
            <person name="Marshall H."/>
            <person name="Kissane S."/>
            <person name="Cuenca-Cambronero M."/>
            <person name="Asole G."/>
            <person name="Calvet F."/>
            <person name="Ruiz-Romero M."/>
            <person name="Marangio P."/>
            <person name="Guigo R."/>
            <person name="Rago D."/>
            <person name="Mirbahai L."/>
            <person name="Eastwood N."/>
            <person name="Colbourne J.K."/>
            <person name="Zhou J."/>
            <person name="Mallon E."/>
            <person name="Orsini L."/>
        </authorList>
    </citation>
    <scope>NUCLEOTIDE SEQUENCE [LARGE SCALE GENOMIC DNA]</scope>
    <source>
        <strain evidence="2">LRV0_1</strain>
    </source>
</reference>
<comment type="caution">
    <text evidence="2">The sequence shown here is derived from an EMBL/GenBank/DDBJ whole genome shotgun (WGS) entry which is preliminary data.</text>
</comment>
<sequence>MTPGDAPCYAGIAGSSGTQHLDVVRKSAAAFAPKFMIPRRFAPHRLSRRIFAFHQAKEFLSNNAPHQQSSPAKSLSVSLPSQQKSTTPLPAPNDAQIEALQLEVTKLQVEVKSLKSQQVKYTPLDITTKMQENLTSTKNLYENLKTTLDSIAPVMVRLTPNIPYIEEICRIVRQQNQNTSSTPALFSTEGLDTNQHVTTHPGSQKLRHE</sequence>
<protein>
    <submittedName>
        <fullName evidence="2">Uncharacterized protein</fullName>
    </submittedName>
</protein>
<evidence type="ECO:0000313" key="3">
    <source>
        <dbReference type="Proteomes" id="UP001234178"/>
    </source>
</evidence>
<organism evidence="2 3">
    <name type="scientific">Daphnia magna</name>
    <dbReference type="NCBI Taxonomy" id="35525"/>
    <lineage>
        <taxon>Eukaryota</taxon>
        <taxon>Metazoa</taxon>
        <taxon>Ecdysozoa</taxon>
        <taxon>Arthropoda</taxon>
        <taxon>Crustacea</taxon>
        <taxon>Branchiopoda</taxon>
        <taxon>Diplostraca</taxon>
        <taxon>Cladocera</taxon>
        <taxon>Anomopoda</taxon>
        <taxon>Daphniidae</taxon>
        <taxon>Daphnia</taxon>
    </lineage>
</organism>